<dbReference type="EMBL" id="CM042890">
    <property type="protein sequence ID" value="KAI4310677.1"/>
    <property type="molecule type" value="Genomic_DNA"/>
</dbReference>
<proteinExistence type="predicted"/>
<name>A0ACB9LIF7_9MYRT</name>
<gene>
    <name evidence="1" type="ORF">MLD38_035636</name>
</gene>
<accession>A0ACB9LIF7</accession>
<reference evidence="2" key="1">
    <citation type="journal article" date="2023" name="Front. Plant Sci.">
        <title>Chromosomal-level genome assembly of Melastoma candidum provides insights into trichome evolution.</title>
        <authorList>
            <person name="Zhong Y."/>
            <person name="Wu W."/>
            <person name="Sun C."/>
            <person name="Zou P."/>
            <person name="Liu Y."/>
            <person name="Dai S."/>
            <person name="Zhou R."/>
        </authorList>
    </citation>
    <scope>NUCLEOTIDE SEQUENCE [LARGE SCALE GENOMIC DNA]</scope>
</reference>
<protein>
    <submittedName>
        <fullName evidence="1">Uncharacterized protein</fullName>
    </submittedName>
</protein>
<comment type="caution">
    <text evidence="1">The sequence shown here is derived from an EMBL/GenBank/DDBJ whole genome shotgun (WGS) entry which is preliminary data.</text>
</comment>
<dbReference type="Proteomes" id="UP001057402">
    <property type="component" value="Chromosome 11"/>
</dbReference>
<keyword evidence="2" id="KW-1185">Reference proteome</keyword>
<evidence type="ECO:0000313" key="2">
    <source>
        <dbReference type="Proteomes" id="UP001057402"/>
    </source>
</evidence>
<sequence>MEDPTSPKNIKPFYIFPSSPNIKSKISTNIKTLIHPPDIIPTIAELALTLLPKAKASLLRISKKANAQLRLPPSTTRMLLSFLESIDIKAFVNGFVVPCIKELMKIVRGRYPVAHHLRLSLSRKFRYRVKKSASSSYFRFHYNWSSRSYTWPVPANVLPGCQSGSYRVFSIERLGNGSSSGGTKPSEETGGGEDSHSHYSQLNFYLEWLEQRENDRDPTSGELSSRTTVSDIDTMAEKFIEEKYEMFVLEKQESERRFREMMARSL</sequence>
<organism evidence="1 2">
    <name type="scientific">Melastoma candidum</name>
    <dbReference type="NCBI Taxonomy" id="119954"/>
    <lineage>
        <taxon>Eukaryota</taxon>
        <taxon>Viridiplantae</taxon>
        <taxon>Streptophyta</taxon>
        <taxon>Embryophyta</taxon>
        <taxon>Tracheophyta</taxon>
        <taxon>Spermatophyta</taxon>
        <taxon>Magnoliopsida</taxon>
        <taxon>eudicotyledons</taxon>
        <taxon>Gunneridae</taxon>
        <taxon>Pentapetalae</taxon>
        <taxon>rosids</taxon>
        <taxon>malvids</taxon>
        <taxon>Myrtales</taxon>
        <taxon>Melastomataceae</taxon>
        <taxon>Melastomatoideae</taxon>
        <taxon>Melastomateae</taxon>
        <taxon>Melastoma</taxon>
    </lineage>
</organism>
<evidence type="ECO:0000313" key="1">
    <source>
        <dbReference type="EMBL" id="KAI4310677.1"/>
    </source>
</evidence>